<dbReference type="Gramene" id="evm.model.01.1615">
    <property type="protein sequence ID" value="cds.evm.model.01.1615"/>
    <property type="gene ID" value="evm.TU.01.1615"/>
</dbReference>
<dbReference type="EnsemblPlants" id="evm.model.01.1615">
    <property type="protein sequence ID" value="cds.evm.model.01.1615"/>
    <property type="gene ID" value="evm.TU.01.1615"/>
</dbReference>
<evidence type="ECO:0000256" key="1">
    <source>
        <dbReference type="SAM" id="MobiDB-lite"/>
    </source>
</evidence>
<proteinExistence type="predicted"/>
<dbReference type="EMBL" id="UZAU01000041">
    <property type="status" value="NOT_ANNOTATED_CDS"/>
    <property type="molecule type" value="Genomic_DNA"/>
</dbReference>
<protein>
    <recommendedName>
        <fullName evidence="4">Retrotransposon gag domain-containing protein</fullName>
    </recommendedName>
</protein>
<keyword evidence="3" id="KW-1185">Reference proteome</keyword>
<evidence type="ECO:0000313" key="2">
    <source>
        <dbReference type="EnsemblPlants" id="cds.evm.model.01.1615"/>
    </source>
</evidence>
<organism evidence="2 3">
    <name type="scientific">Cannabis sativa</name>
    <name type="common">Hemp</name>
    <name type="synonym">Marijuana</name>
    <dbReference type="NCBI Taxonomy" id="3483"/>
    <lineage>
        <taxon>Eukaryota</taxon>
        <taxon>Viridiplantae</taxon>
        <taxon>Streptophyta</taxon>
        <taxon>Embryophyta</taxon>
        <taxon>Tracheophyta</taxon>
        <taxon>Spermatophyta</taxon>
        <taxon>Magnoliopsida</taxon>
        <taxon>eudicotyledons</taxon>
        <taxon>Gunneridae</taxon>
        <taxon>Pentapetalae</taxon>
        <taxon>rosids</taxon>
        <taxon>fabids</taxon>
        <taxon>Rosales</taxon>
        <taxon>Cannabaceae</taxon>
        <taxon>Cannabis</taxon>
    </lineage>
</organism>
<evidence type="ECO:0008006" key="4">
    <source>
        <dbReference type="Google" id="ProtNLM"/>
    </source>
</evidence>
<name>A0A803NHU8_CANSA</name>
<reference evidence="2" key="1">
    <citation type="submission" date="2018-11" db="EMBL/GenBank/DDBJ databases">
        <authorList>
            <person name="Grassa J C."/>
        </authorList>
    </citation>
    <scope>NUCLEOTIDE SEQUENCE [LARGE SCALE GENOMIC DNA]</scope>
</reference>
<feature type="compositionally biased region" description="Basic and acidic residues" evidence="1">
    <location>
        <begin position="26"/>
        <end position="37"/>
    </location>
</feature>
<sequence>MVATRNTVVRPHAHQDYEDDENPIDDTPHEEDNKEGLDENENDSYNKNYEEKYYEKDPEVGRKNYPNNSVKQSIEIEDLDPEDNMSTTNLRDCLNVKREKNDNTRRLEDQITTLTKIMNRLVYKQSGIVSNLDDEDLEPCRRILDATLPEHFHMARIELYEDWWKRFPFKSMQNYRDLQSMFRKQFVVAKDFDMEVIMLKNVKQQPSESPKTYVQWMMEVVAKTKVKDNMKAQRFINLEEAYTQAFRVAPKPSGEASALGYTT</sequence>
<feature type="region of interest" description="Disordered" evidence="1">
    <location>
        <begin position="1"/>
        <end position="88"/>
    </location>
</feature>
<dbReference type="Proteomes" id="UP000596661">
    <property type="component" value="Chromosome 1"/>
</dbReference>
<accession>A0A803NHU8</accession>
<feature type="compositionally biased region" description="Basic and acidic residues" evidence="1">
    <location>
        <begin position="48"/>
        <end position="62"/>
    </location>
</feature>
<dbReference type="AlphaFoldDB" id="A0A803NHU8"/>
<reference evidence="2" key="2">
    <citation type="submission" date="2021-03" db="UniProtKB">
        <authorList>
            <consortium name="EnsemblPlants"/>
        </authorList>
    </citation>
    <scope>IDENTIFICATION</scope>
</reference>
<evidence type="ECO:0000313" key="3">
    <source>
        <dbReference type="Proteomes" id="UP000596661"/>
    </source>
</evidence>